<gene>
    <name evidence="1" type="ORF">ELQ92_13585</name>
</gene>
<reference evidence="1 2" key="1">
    <citation type="submission" date="2018-12" db="EMBL/GenBank/DDBJ databases">
        <authorList>
            <person name="Li F."/>
        </authorList>
    </citation>
    <scope>NUCLEOTIDE SEQUENCE [LARGE SCALE GENOMIC DNA]</scope>
    <source>
        <strain evidence="1 2">8H24J-4-2</strain>
    </source>
</reference>
<dbReference type="RefSeq" id="WP_128499856.1">
    <property type="nucleotide sequence ID" value="NZ_RZNC01000005.1"/>
</dbReference>
<dbReference type="SUPFAM" id="SSF52540">
    <property type="entry name" value="P-loop containing nucleoside triphosphate hydrolases"/>
    <property type="match status" value="1"/>
</dbReference>
<dbReference type="EMBL" id="RZNC01000005">
    <property type="protein sequence ID" value="RWZ59284.1"/>
    <property type="molecule type" value="Genomic_DNA"/>
</dbReference>
<dbReference type="GO" id="GO:0005524">
    <property type="term" value="F:ATP binding"/>
    <property type="evidence" value="ECO:0007669"/>
    <property type="project" value="UniProtKB-KW"/>
</dbReference>
<keyword evidence="2" id="KW-1185">Reference proteome</keyword>
<dbReference type="OrthoDB" id="9799092at2"/>
<evidence type="ECO:0000313" key="2">
    <source>
        <dbReference type="Proteomes" id="UP000288603"/>
    </source>
</evidence>
<keyword evidence="1" id="KW-0067">ATP-binding</keyword>
<dbReference type="Pfam" id="PF13671">
    <property type="entry name" value="AAA_33"/>
    <property type="match status" value="1"/>
</dbReference>
<organism evidence="1 2">
    <name type="scientific">Labedella populi</name>
    <dbReference type="NCBI Taxonomy" id="2498850"/>
    <lineage>
        <taxon>Bacteria</taxon>
        <taxon>Bacillati</taxon>
        <taxon>Actinomycetota</taxon>
        <taxon>Actinomycetes</taxon>
        <taxon>Micrococcales</taxon>
        <taxon>Microbacteriaceae</taxon>
        <taxon>Labedella</taxon>
    </lineage>
</organism>
<dbReference type="Gene3D" id="3.40.50.300">
    <property type="entry name" value="P-loop containing nucleotide triphosphate hydrolases"/>
    <property type="match status" value="1"/>
</dbReference>
<dbReference type="InterPro" id="IPR027417">
    <property type="entry name" value="P-loop_NTPase"/>
</dbReference>
<accession>A0A3S3ZGZ0</accession>
<dbReference type="Proteomes" id="UP000288603">
    <property type="component" value="Unassembled WGS sequence"/>
</dbReference>
<comment type="caution">
    <text evidence="1">The sequence shown here is derived from an EMBL/GenBank/DDBJ whole genome shotgun (WGS) entry which is preliminary data.</text>
</comment>
<keyword evidence="1" id="KW-0547">Nucleotide-binding</keyword>
<evidence type="ECO:0000313" key="1">
    <source>
        <dbReference type="EMBL" id="RWZ59284.1"/>
    </source>
</evidence>
<dbReference type="AlphaFoldDB" id="A0A3S3ZGZ0"/>
<name>A0A3S3ZGZ0_9MICO</name>
<proteinExistence type="predicted"/>
<sequence length="194" mass="22005">MLLWINGTFGVGKTHVAHELHRQVRGSVVSDPELLGIGIQRMYPPELRVDFQETPWWTPTIAELLADLALRHPGPVIVPMTLADPDRHETVFRTLHSAGVETHHVTLLASRDSVRRRVRARFEDPEGWPLQHFDDNDAALRTDRFATHVETDRMSLPEVVEAVGGIAGILVAYSRADRLGLPLRRARITFRHIR</sequence>
<protein>
    <submittedName>
        <fullName evidence="1">ATP-binding protein</fullName>
    </submittedName>
</protein>